<evidence type="ECO:0000256" key="1">
    <source>
        <dbReference type="SAM" id="MobiDB-lite"/>
    </source>
</evidence>
<feature type="compositionally biased region" description="Basic and acidic residues" evidence="1">
    <location>
        <begin position="1"/>
        <end position="30"/>
    </location>
</feature>
<reference evidence="3" key="1">
    <citation type="submission" date="2016-10" db="EMBL/GenBank/DDBJ databases">
        <authorList>
            <person name="Varghese N."/>
            <person name="Submissions S."/>
        </authorList>
    </citation>
    <scope>NUCLEOTIDE SEQUENCE [LARGE SCALE GENOMIC DNA]</scope>
    <source>
        <strain evidence="3">DSM 44498</strain>
    </source>
</reference>
<dbReference type="RefSeq" id="WP_167372209.1">
    <property type="nucleotide sequence ID" value="NZ_CP070609.1"/>
</dbReference>
<feature type="region of interest" description="Disordered" evidence="1">
    <location>
        <begin position="1"/>
        <end position="31"/>
    </location>
</feature>
<evidence type="ECO:0000313" key="3">
    <source>
        <dbReference type="Proteomes" id="UP000183561"/>
    </source>
</evidence>
<organism evidence="2 3">
    <name type="scientific">Rhodococcus koreensis</name>
    <dbReference type="NCBI Taxonomy" id="99653"/>
    <lineage>
        <taxon>Bacteria</taxon>
        <taxon>Bacillati</taxon>
        <taxon>Actinomycetota</taxon>
        <taxon>Actinomycetes</taxon>
        <taxon>Mycobacteriales</taxon>
        <taxon>Nocardiaceae</taxon>
        <taxon>Rhodococcus</taxon>
    </lineage>
</organism>
<accession>A0A1H4ZTH2</accession>
<proteinExistence type="predicted"/>
<protein>
    <submittedName>
        <fullName evidence="2">Uncharacterized protein</fullName>
    </submittedName>
</protein>
<evidence type="ECO:0000313" key="2">
    <source>
        <dbReference type="EMBL" id="SED33506.1"/>
    </source>
</evidence>
<sequence>MTDERPAKNQTRPDKATRSTPKEETADVSKTDLAAVVDALTATNEKNFDF</sequence>
<name>A0A1H4ZTH2_9NOCA</name>
<dbReference type="Proteomes" id="UP000183561">
    <property type="component" value="Unassembled WGS sequence"/>
</dbReference>
<keyword evidence="3" id="KW-1185">Reference proteome</keyword>
<dbReference type="EMBL" id="FNSV01000005">
    <property type="protein sequence ID" value="SED33506.1"/>
    <property type="molecule type" value="Genomic_DNA"/>
</dbReference>
<dbReference type="AlphaFoldDB" id="A0A1H4ZTH2"/>
<gene>
    <name evidence="2" type="ORF">SAMN04490239_7853</name>
</gene>